<organism evidence="2 3">
    <name type="scientific">Nonomuraea mangrovi</name>
    <dbReference type="NCBI Taxonomy" id="2316207"/>
    <lineage>
        <taxon>Bacteria</taxon>
        <taxon>Bacillati</taxon>
        <taxon>Actinomycetota</taxon>
        <taxon>Actinomycetes</taxon>
        <taxon>Streptosporangiales</taxon>
        <taxon>Streptosporangiaceae</taxon>
        <taxon>Nonomuraea</taxon>
    </lineage>
</organism>
<dbReference type="EMBL" id="JBHUFV010000059">
    <property type="protein sequence ID" value="MFD1937342.1"/>
    <property type="molecule type" value="Genomic_DNA"/>
</dbReference>
<keyword evidence="3" id="KW-1185">Reference proteome</keyword>
<dbReference type="Proteomes" id="UP001597368">
    <property type="component" value="Unassembled WGS sequence"/>
</dbReference>
<dbReference type="RefSeq" id="WP_379578435.1">
    <property type="nucleotide sequence ID" value="NZ_JBHUFV010000059.1"/>
</dbReference>
<gene>
    <name evidence="2" type="ORF">ACFSKW_38325</name>
</gene>
<protein>
    <recommendedName>
        <fullName evidence="4">Coenzyme PQQ synthesis protein A</fullName>
    </recommendedName>
</protein>
<name>A0ABW4T7J7_9ACTN</name>
<comment type="caution">
    <text evidence="2">The sequence shown here is derived from an EMBL/GenBank/DDBJ whole genome shotgun (WGS) entry which is preliminary data.</text>
</comment>
<feature type="region of interest" description="Disordered" evidence="1">
    <location>
        <begin position="1"/>
        <end position="20"/>
    </location>
</feature>
<evidence type="ECO:0000313" key="3">
    <source>
        <dbReference type="Proteomes" id="UP001597368"/>
    </source>
</evidence>
<reference evidence="3" key="1">
    <citation type="journal article" date="2019" name="Int. J. Syst. Evol. Microbiol.">
        <title>The Global Catalogue of Microorganisms (GCM) 10K type strain sequencing project: providing services to taxonomists for standard genome sequencing and annotation.</title>
        <authorList>
            <consortium name="The Broad Institute Genomics Platform"/>
            <consortium name="The Broad Institute Genome Sequencing Center for Infectious Disease"/>
            <person name="Wu L."/>
            <person name="Ma J."/>
        </authorList>
    </citation>
    <scope>NUCLEOTIDE SEQUENCE [LARGE SCALE GENOMIC DNA]</scope>
    <source>
        <strain evidence="3">ICMP 6774ER</strain>
    </source>
</reference>
<sequence length="49" mass="5742">MDKQKSDKLERPVHAKKQRARAEDVIWHKPAYQVVEASMEMSAYLLATR</sequence>
<evidence type="ECO:0008006" key="4">
    <source>
        <dbReference type="Google" id="ProtNLM"/>
    </source>
</evidence>
<evidence type="ECO:0000313" key="2">
    <source>
        <dbReference type="EMBL" id="MFD1937342.1"/>
    </source>
</evidence>
<feature type="compositionally biased region" description="Basic and acidic residues" evidence="1">
    <location>
        <begin position="1"/>
        <end position="13"/>
    </location>
</feature>
<proteinExistence type="predicted"/>
<evidence type="ECO:0000256" key="1">
    <source>
        <dbReference type="SAM" id="MobiDB-lite"/>
    </source>
</evidence>
<accession>A0ABW4T7J7</accession>